<feature type="domain" description="ASPIC/UnbV" evidence="3">
    <location>
        <begin position="515"/>
        <end position="580"/>
    </location>
</feature>
<dbReference type="InterPro" id="IPR028994">
    <property type="entry name" value="Integrin_alpha_N"/>
</dbReference>
<dbReference type="Gene3D" id="2.60.120.380">
    <property type="match status" value="1"/>
</dbReference>
<dbReference type="InterPro" id="IPR026444">
    <property type="entry name" value="Secre_tail"/>
</dbReference>
<reference evidence="6" key="1">
    <citation type="submission" date="2020-01" db="EMBL/GenBank/DDBJ databases">
        <title>Sphingomonas sp. strain CSW-10.</title>
        <authorList>
            <person name="Chen W.-M."/>
        </authorList>
    </citation>
    <scope>NUCLEOTIDE SEQUENCE [LARGE SCALE GENOMIC DNA]</scope>
    <source>
        <strain evidence="6">NST-5</strain>
    </source>
</reference>
<dbReference type="Pfam" id="PF18962">
    <property type="entry name" value="Por_Secre_tail"/>
    <property type="match status" value="1"/>
</dbReference>
<dbReference type="InterPro" id="IPR013517">
    <property type="entry name" value="FG-GAP"/>
</dbReference>
<sequence>MKQKLLFLTGLLSGYFLYAQDDCASAPEITLNSLITVTAINGSQVPQPICAPNGAIQNSSPAGEWYKFTATQNQNLTLTTDLQQNSGKDTRVHIYTGSCQGLTCYAGDDDSGEIGTGYLSICNFTVSAGTTYYIAFDNRWNSSGFDFILIPQTTPVTPVVFTPQTIPTSATICCVADMNGDYLDDIVTVQTNGMTILHQQANGGFTTSNYSLPGLTTQPGWSITAGDFDKNGYNDLVFGGGSRLCVIKANSTGTGYTEIPYPQYIFTQRANFIDINNDGNLDLFACHDTAQSHAYRNDGNGNLTLDISFFPTLAVGGNYASIWTDFNNDGYQDMYLAKCRGGAPVGDPQRINLLYKNNGNGTFTEVGATAGVNDGSQSWSTAIEDFDNDGDMDFLLSNISDTNKLYRNNGDGTFTDVYATSGISPQVGSWEIQAVDFNNDGWVDFLWQNGKELYINNGNMTFSSYDLPFSEGGIGDLNNDGFLDVQMGNTVYYNQPNGNNWVTINLQGNTSNRNGIGARVELIGAWGKQIREIRSGSGFSHQSTLNAHFGIGTADQITQAVIKWPSGIVDRVDNPAINQQRLIVEGSTLGVTKINSDAFKIYPNPAKDILNITMKNGQAEIVSAEIYDLQGRKVLTSTPLNNSVNVENLTTQTYVLILETADGIRHSQKFVKN</sequence>
<dbReference type="InterPro" id="IPR011519">
    <property type="entry name" value="UnbV_ASPIC"/>
</dbReference>
<gene>
    <name evidence="5" type="ORF">GV828_12505</name>
</gene>
<evidence type="ECO:0000313" key="6">
    <source>
        <dbReference type="Proteomes" id="UP000798602"/>
    </source>
</evidence>
<keyword evidence="1 2" id="KW-0732">Signal</keyword>
<dbReference type="SUPFAM" id="SSF69318">
    <property type="entry name" value="Integrin alpha N-terminal domain"/>
    <property type="match status" value="1"/>
</dbReference>
<keyword evidence="6" id="KW-1185">Reference proteome</keyword>
<dbReference type="Pfam" id="PF07593">
    <property type="entry name" value="UnbV_ASPIC"/>
    <property type="match status" value="1"/>
</dbReference>
<protein>
    <submittedName>
        <fullName evidence="5">T9SS type A sorting domain-containing protein</fullName>
    </submittedName>
</protein>
<name>A0ABW9ZAU4_9FLAO</name>
<feature type="chain" id="PRO_5045813806" evidence="2">
    <location>
        <begin position="20"/>
        <end position="673"/>
    </location>
</feature>
<organism evidence="5 6">
    <name type="scientific">Flavobacterium ichthyis</name>
    <dbReference type="NCBI Taxonomy" id="2698827"/>
    <lineage>
        <taxon>Bacteria</taxon>
        <taxon>Pseudomonadati</taxon>
        <taxon>Bacteroidota</taxon>
        <taxon>Flavobacteriia</taxon>
        <taxon>Flavobacteriales</taxon>
        <taxon>Flavobacteriaceae</taxon>
        <taxon>Flavobacterium</taxon>
    </lineage>
</organism>
<dbReference type="Pfam" id="PF13517">
    <property type="entry name" value="FG-GAP_3"/>
    <property type="match status" value="3"/>
</dbReference>
<dbReference type="Proteomes" id="UP000798602">
    <property type="component" value="Unassembled WGS sequence"/>
</dbReference>
<evidence type="ECO:0000259" key="3">
    <source>
        <dbReference type="Pfam" id="PF07593"/>
    </source>
</evidence>
<dbReference type="PANTHER" id="PTHR16026:SF0">
    <property type="entry name" value="CARTILAGE ACIDIC PROTEIN 1"/>
    <property type="match status" value="1"/>
</dbReference>
<evidence type="ECO:0000256" key="1">
    <source>
        <dbReference type="ARBA" id="ARBA00022729"/>
    </source>
</evidence>
<dbReference type="RefSeq" id="WP_166537839.1">
    <property type="nucleotide sequence ID" value="NZ_JAABLM010000020.1"/>
</dbReference>
<feature type="domain" description="Secretion system C-terminal sorting" evidence="4">
    <location>
        <begin position="601"/>
        <end position="670"/>
    </location>
</feature>
<feature type="signal peptide" evidence="2">
    <location>
        <begin position="1"/>
        <end position="19"/>
    </location>
</feature>
<evidence type="ECO:0000313" key="5">
    <source>
        <dbReference type="EMBL" id="NBL66021.1"/>
    </source>
</evidence>
<dbReference type="Gene3D" id="2.130.10.130">
    <property type="entry name" value="Integrin alpha, N-terminal"/>
    <property type="match status" value="1"/>
</dbReference>
<dbReference type="NCBIfam" id="TIGR04183">
    <property type="entry name" value="Por_Secre_tail"/>
    <property type="match status" value="1"/>
</dbReference>
<comment type="caution">
    <text evidence="5">The sequence shown here is derived from an EMBL/GenBank/DDBJ whole genome shotgun (WGS) entry which is preliminary data.</text>
</comment>
<accession>A0ABW9ZAU4</accession>
<evidence type="ECO:0000259" key="4">
    <source>
        <dbReference type="Pfam" id="PF18962"/>
    </source>
</evidence>
<dbReference type="PANTHER" id="PTHR16026">
    <property type="entry name" value="CARTILAGE ACIDIC PROTEIN 1"/>
    <property type="match status" value="1"/>
</dbReference>
<proteinExistence type="predicted"/>
<dbReference type="InterPro" id="IPR027039">
    <property type="entry name" value="Crtac1"/>
</dbReference>
<dbReference type="EMBL" id="JAABLM010000020">
    <property type="protein sequence ID" value="NBL66021.1"/>
    <property type="molecule type" value="Genomic_DNA"/>
</dbReference>
<evidence type="ECO:0000256" key="2">
    <source>
        <dbReference type="SAM" id="SignalP"/>
    </source>
</evidence>